<keyword evidence="4" id="KW-1185">Reference proteome</keyword>
<accession>A0ABQ9DRU2</accession>
<dbReference type="Proteomes" id="UP001145742">
    <property type="component" value="Unassembled WGS sequence"/>
</dbReference>
<feature type="domain" description="Retroviral nucleocapsid Gag protein p24 C-terminal" evidence="2">
    <location>
        <begin position="75"/>
        <end position="137"/>
    </location>
</feature>
<dbReference type="Pfam" id="PF19317">
    <property type="entry name" value="Gag_p24_C"/>
    <property type="match status" value="1"/>
</dbReference>
<evidence type="ECO:0000259" key="2">
    <source>
        <dbReference type="Pfam" id="PF19317"/>
    </source>
</evidence>
<keyword evidence="1" id="KW-0519">Myristate</keyword>
<proteinExistence type="predicted"/>
<evidence type="ECO:0000256" key="1">
    <source>
        <dbReference type="ARBA" id="ARBA00022707"/>
    </source>
</evidence>
<sequence length="219" mass="24556">MFLDEWLALITKHAHETVDTSRWLVQQTIDMLYGQGAYAYNPVQARFPVADLITTKNLALQTLQTIADASEVMPPFQTVIQKPNETFFDFAERLKEAIERETKEKAVQDILFKQLAISNANSQCQQVLRTLKDPTPLHMVKACKDISPHDKLADTLAQGQPSMGTQLGNQLAKSNKQLVKNVVKDVTQALTMALESPKVNCYHCNELGHLKVNGPKLQN</sequence>
<keyword evidence="1" id="KW-0449">Lipoprotein</keyword>
<name>A0ABQ9DRU2_9PASS</name>
<organism evidence="3 4">
    <name type="scientific">Willisornis vidua</name>
    <name type="common">Xingu scale-backed antbird</name>
    <dbReference type="NCBI Taxonomy" id="1566151"/>
    <lineage>
        <taxon>Eukaryota</taxon>
        <taxon>Metazoa</taxon>
        <taxon>Chordata</taxon>
        <taxon>Craniata</taxon>
        <taxon>Vertebrata</taxon>
        <taxon>Euteleostomi</taxon>
        <taxon>Archelosauria</taxon>
        <taxon>Archosauria</taxon>
        <taxon>Dinosauria</taxon>
        <taxon>Saurischia</taxon>
        <taxon>Theropoda</taxon>
        <taxon>Coelurosauria</taxon>
        <taxon>Aves</taxon>
        <taxon>Neognathae</taxon>
        <taxon>Neoaves</taxon>
        <taxon>Telluraves</taxon>
        <taxon>Australaves</taxon>
        <taxon>Passeriformes</taxon>
        <taxon>Thamnophilidae</taxon>
        <taxon>Willisornis</taxon>
    </lineage>
</organism>
<dbReference type="InterPro" id="IPR045345">
    <property type="entry name" value="Gag_p24_C"/>
</dbReference>
<gene>
    <name evidence="3" type="ORF">WISP_28332</name>
</gene>
<dbReference type="EMBL" id="WHWB01032662">
    <property type="protein sequence ID" value="KAJ7424509.1"/>
    <property type="molecule type" value="Genomic_DNA"/>
</dbReference>
<dbReference type="SUPFAM" id="SSF47353">
    <property type="entry name" value="Retrovirus capsid dimerization domain-like"/>
    <property type="match status" value="1"/>
</dbReference>
<dbReference type="PANTHER" id="PTHR40389:SF2">
    <property type="entry name" value="ENDOGENOUS RETROVIRUS GROUP K MEMBER 24 GAG POLYPROTEIN-RELATED"/>
    <property type="match status" value="1"/>
</dbReference>
<dbReference type="Gene3D" id="1.10.1200.30">
    <property type="match status" value="1"/>
</dbReference>
<evidence type="ECO:0000313" key="3">
    <source>
        <dbReference type="EMBL" id="KAJ7424509.1"/>
    </source>
</evidence>
<protein>
    <recommendedName>
        <fullName evidence="2">Retroviral nucleocapsid Gag protein p24 C-terminal domain-containing protein</fullName>
    </recommendedName>
</protein>
<comment type="caution">
    <text evidence="3">The sequence shown here is derived from an EMBL/GenBank/DDBJ whole genome shotgun (WGS) entry which is preliminary data.</text>
</comment>
<evidence type="ECO:0000313" key="4">
    <source>
        <dbReference type="Proteomes" id="UP001145742"/>
    </source>
</evidence>
<dbReference type="PANTHER" id="PTHR40389">
    <property type="entry name" value="ENDOGENOUS RETROVIRUS GROUP K MEMBER 24 GAG POLYPROTEIN-RELATED"/>
    <property type="match status" value="1"/>
</dbReference>
<dbReference type="InterPro" id="IPR050195">
    <property type="entry name" value="Primate_lentivir_Gag_pol-like"/>
</dbReference>
<dbReference type="InterPro" id="IPR008916">
    <property type="entry name" value="Retrov_capsid_C"/>
</dbReference>
<reference evidence="3" key="1">
    <citation type="submission" date="2019-10" db="EMBL/GenBank/DDBJ databases">
        <authorList>
            <person name="Soares A.E.R."/>
            <person name="Aleixo A."/>
            <person name="Schneider P."/>
            <person name="Miyaki C.Y."/>
            <person name="Schneider M.P."/>
            <person name="Mello C."/>
            <person name="Vasconcelos A.T.R."/>
        </authorList>
    </citation>
    <scope>NUCLEOTIDE SEQUENCE</scope>
    <source>
        <tissue evidence="3">Muscle</tissue>
    </source>
</reference>